<keyword evidence="8" id="KW-1185">Reference proteome</keyword>
<dbReference type="InterPro" id="IPR050263">
    <property type="entry name" value="Bact_Fimbrial_Adh_Pro"/>
</dbReference>
<dbReference type="GO" id="GO:0043709">
    <property type="term" value="P:cell adhesion involved in single-species biofilm formation"/>
    <property type="evidence" value="ECO:0007669"/>
    <property type="project" value="TreeGrafter"/>
</dbReference>
<evidence type="ECO:0000313" key="8">
    <source>
        <dbReference type="Proteomes" id="UP000216021"/>
    </source>
</evidence>
<keyword evidence="3 5" id="KW-0732">Signal</keyword>
<feature type="chain" id="PRO_5012300687" description="Fimbrial-type adhesion domain-containing protein" evidence="5">
    <location>
        <begin position="23"/>
        <end position="182"/>
    </location>
</feature>
<name>A0A1S8CGR7_9GAMM</name>
<feature type="signal peptide" evidence="5">
    <location>
        <begin position="1"/>
        <end position="22"/>
    </location>
</feature>
<dbReference type="SUPFAM" id="SSF49401">
    <property type="entry name" value="Bacterial adhesins"/>
    <property type="match status" value="1"/>
</dbReference>
<comment type="similarity">
    <text evidence="2">Belongs to the fimbrial protein family.</text>
</comment>
<accession>A0A1S8CGR7</accession>
<sequence length="182" mass="19071">MIKRITPLAILAATLLAPPLWAADGTMTFSGKLKENACELDAGSKKQTLDLGRRSTAHIGALGGQGASFTIQLNNCPASSNQVRIRFEGEKALSTGYNADKLFALSNAGQTDAASNAGFIISDNFDFSSLVSVNGVSKTYDLQTGAGTVNKLPFTVGYYALEPGAIMPGTAIANIQFSVEYP</sequence>
<comment type="subcellular location">
    <subcellularLocation>
        <location evidence="1">Fimbrium</location>
    </subcellularLocation>
</comment>
<feature type="domain" description="Fimbrial-type adhesion" evidence="6">
    <location>
        <begin position="28"/>
        <end position="181"/>
    </location>
</feature>
<dbReference type="Pfam" id="PF00419">
    <property type="entry name" value="Fimbrial"/>
    <property type="match status" value="1"/>
</dbReference>
<dbReference type="GO" id="GO:0009289">
    <property type="term" value="C:pilus"/>
    <property type="evidence" value="ECO:0007669"/>
    <property type="project" value="UniProtKB-SubCell"/>
</dbReference>
<dbReference type="AlphaFoldDB" id="A0A1S8CGR7"/>
<dbReference type="PANTHER" id="PTHR33420">
    <property type="entry name" value="FIMBRIAL SUBUNIT ELFA-RELATED"/>
    <property type="match status" value="1"/>
</dbReference>
<dbReference type="PANTHER" id="PTHR33420:SF3">
    <property type="entry name" value="FIMBRIAL SUBUNIT ELFA"/>
    <property type="match status" value="1"/>
</dbReference>
<dbReference type="InterPro" id="IPR008966">
    <property type="entry name" value="Adhesion_dom_sf"/>
</dbReference>
<dbReference type="EMBL" id="MOXD01000009">
    <property type="protein sequence ID" value="OMQ21036.1"/>
    <property type="molecule type" value="Genomic_DNA"/>
</dbReference>
<reference evidence="7 8" key="1">
    <citation type="submission" date="2016-11" db="EMBL/GenBank/DDBJ databases">
        <title>Rahnella oryzae sp. nov., isolated from rice root.</title>
        <authorList>
            <person name="Zhang X.-X."/>
            <person name="Zhang J."/>
        </authorList>
    </citation>
    <scope>NUCLEOTIDE SEQUENCE [LARGE SCALE GENOMIC DNA]</scope>
    <source>
        <strain evidence="7 8">J11-6</strain>
    </source>
</reference>
<organism evidence="7 8">
    <name type="scientific">Serratia oryzae</name>
    <dbReference type="NCBI Taxonomy" id="2034155"/>
    <lineage>
        <taxon>Bacteria</taxon>
        <taxon>Pseudomonadati</taxon>
        <taxon>Pseudomonadota</taxon>
        <taxon>Gammaproteobacteria</taxon>
        <taxon>Enterobacterales</taxon>
        <taxon>Yersiniaceae</taxon>
        <taxon>Serratia</taxon>
    </lineage>
</organism>
<evidence type="ECO:0000313" key="7">
    <source>
        <dbReference type="EMBL" id="OMQ21036.1"/>
    </source>
</evidence>
<keyword evidence="4" id="KW-0281">Fimbrium</keyword>
<evidence type="ECO:0000256" key="4">
    <source>
        <dbReference type="ARBA" id="ARBA00023263"/>
    </source>
</evidence>
<dbReference type="RefSeq" id="WP_076943174.1">
    <property type="nucleotide sequence ID" value="NZ_MOXD01000009.1"/>
</dbReference>
<gene>
    <name evidence="7" type="ORF">BMI79_15795</name>
</gene>
<dbReference type="InterPro" id="IPR000259">
    <property type="entry name" value="Adhesion_dom_fimbrial"/>
</dbReference>
<dbReference type="InterPro" id="IPR036937">
    <property type="entry name" value="Adhesion_dom_fimbrial_sf"/>
</dbReference>
<evidence type="ECO:0000256" key="3">
    <source>
        <dbReference type="ARBA" id="ARBA00022729"/>
    </source>
</evidence>
<evidence type="ECO:0000256" key="2">
    <source>
        <dbReference type="ARBA" id="ARBA00006671"/>
    </source>
</evidence>
<evidence type="ECO:0000256" key="5">
    <source>
        <dbReference type="SAM" id="SignalP"/>
    </source>
</evidence>
<dbReference type="Gene3D" id="2.60.40.1090">
    <property type="entry name" value="Fimbrial-type adhesion domain"/>
    <property type="match status" value="1"/>
</dbReference>
<evidence type="ECO:0000259" key="6">
    <source>
        <dbReference type="Pfam" id="PF00419"/>
    </source>
</evidence>
<proteinExistence type="inferred from homology"/>
<dbReference type="Proteomes" id="UP000216021">
    <property type="component" value="Unassembled WGS sequence"/>
</dbReference>
<protein>
    <recommendedName>
        <fullName evidence="6">Fimbrial-type adhesion domain-containing protein</fullName>
    </recommendedName>
</protein>
<evidence type="ECO:0000256" key="1">
    <source>
        <dbReference type="ARBA" id="ARBA00004561"/>
    </source>
</evidence>
<dbReference type="STRING" id="2034155.BMI79_15795"/>
<comment type="caution">
    <text evidence="7">The sequence shown here is derived from an EMBL/GenBank/DDBJ whole genome shotgun (WGS) entry which is preliminary data.</text>
</comment>
<dbReference type="OrthoDB" id="6485132at2"/>